<dbReference type="PROSITE" id="PS51439">
    <property type="entry name" value="MENTAL"/>
    <property type="match status" value="1"/>
</dbReference>
<feature type="transmembrane region" description="Helical" evidence="4">
    <location>
        <begin position="133"/>
        <end position="153"/>
    </location>
</feature>
<feature type="signal peptide" evidence="5">
    <location>
        <begin position="1"/>
        <end position="16"/>
    </location>
</feature>
<feature type="transmembrane region" description="Helical" evidence="4">
    <location>
        <begin position="61"/>
        <end position="79"/>
    </location>
</feature>
<dbReference type="AlphaFoldDB" id="A0AAV2T8W2"/>
<keyword evidence="4" id="KW-1133">Transmembrane helix</keyword>
<feature type="domain" description="START" evidence="6">
    <location>
        <begin position="284"/>
        <end position="472"/>
    </location>
</feature>
<dbReference type="InterPro" id="IPR051869">
    <property type="entry name" value="STARD3"/>
</dbReference>
<dbReference type="InterPro" id="IPR019498">
    <property type="entry name" value="MENTAL"/>
</dbReference>
<evidence type="ECO:0000259" key="7">
    <source>
        <dbReference type="PROSITE" id="PS51439"/>
    </source>
</evidence>
<keyword evidence="2 4" id="KW-0812">Transmembrane</keyword>
<keyword evidence="3 4" id="KW-0472">Membrane</keyword>
<evidence type="ECO:0000313" key="8">
    <source>
        <dbReference type="EMBL" id="CAL5132529.1"/>
    </source>
</evidence>
<evidence type="ECO:0008006" key="10">
    <source>
        <dbReference type="Google" id="ProtNLM"/>
    </source>
</evidence>
<dbReference type="InterPro" id="IPR023393">
    <property type="entry name" value="START-like_dom_sf"/>
</dbReference>
<dbReference type="GO" id="GO:0008289">
    <property type="term" value="F:lipid binding"/>
    <property type="evidence" value="ECO:0007669"/>
    <property type="project" value="InterPro"/>
</dbReference>
<evidence type="ECO:0000256" key="3">
    <source>
        <dbReference type="ARBA" id="ARBA00023136"/>
    </source>
</evidence>
<dbReference type="GO" id="GO:0005765">
    <property type="term" value="C:lysosomal membrane"/>
    <property type="evidence" value="ECO:0007669"/>
    <property type="project" value="TreeGrafter"/>
</dbReference>
<sequence length="505" mass="56072">MCLIFAVSLIVLGSDRFPSFGRGEAPFGALFGRSDINLAASTSVIEGLPDEQRTSPVRRTFLLLMVFDLLLCFILWIIYVQQSVSLGVMIDALKREVVNYTFRTSLFDTVVLAAARFLAVEVVYGAVQSRTPWWSAGTTGLTCLILVTKCFLFDFHQHGADSTGLVYAVLIAALILTWLETSFLIYRVIPQEKAASHVASCLNWEEMDEAQSLLGNRFSSQRVLSAYTASAGYFTPQGSVFDDEIILPVPKIVTASREAAVDVAALLTRSSMLRSELWYLYRLEAWNNEPSSNEDISVQNASLPGYGPKVFRMETFVDTSPRAMYNDFVFNVAQSPSWNKSLEAVELIQSLPSENIDIVHNVISEALGGAISKRDLVLLRTWGEMDGIFFLGSTSVEHPKCLPQKDCVRAQQLISACIMEPVQSNPCRCKIIWILCHDWKLYFPLRIVDKTTTSELHGLLRAIRARAKNLSPDVGILNPLDINRARKTEGKSTEVSAAQKSGGFP</sequence>
<dbReference type="Gene3D" id="3.30.530.20">
    <property type="match status" value="1"/>
</dbReference>
<gene>
    <name evidence="8" type="ORF">CDAUBV1_LOCUS5377</name>
</gene>
<dbReference type="GO" id="GO:0031902">
    <property type="term" value="C:late endosome membrane"/>
    <property type="evidence" value="ECO:0007669"/>
    <property type="project" value="TreeGrafter"/>
</dbReference>
<feature type="chain" id="PRO_5043371292" description="StAR-related lipid transfer protein 3" evidence="5">
    <location>
        <begin position="17"/>
        <end position="505"/>
    </location>
</feature>
<keyword evidence="5" id="KW-0732">Signal</keyword>
<feature type="domain" description="MENTAL" evidence="7">
    <location>
        <begin position="54"/>
        <end position="233"/>
    </location>
</feature>
<evidence type="ECO:0000313" key="9">
    <source>
        <dbReference type="Proteomes" id="UP001497525"/>
    </source>
</evidence>
<proteinExistence type="predicted"/>
<dbReference type="PRINTS" id="PR00978">
    <property type="entry name" value="STARPROTEIN"/>
</dbReference>
<accession>A0AAV2T8W2</accession>
<dbReference type="PROSITE" id="PS50848">
    <property type="entry name" value="START"/>
    <property type="match status" value="1"/>
</dbReference>
<feature type="transmembrane region" description="Helical" evidence="4">
    <location>
        <begin position="165"/>
        <end position="186"/>
    </location>
</feature>
<evidence type="ECO:0000256" key="2">
    <source>
        <dbReference type="ARBA" id="ARBA00022692"/>
    </source>
</evidence>
<reference evidence="8" key="1">
    <citation type="submission" date="2024-06" db="EMBL/GenBank/DDBJ databases">
        <authorList>
            <person name="Liu X."/>
            <person name="Lenzi L."/>
            <person name="Haldenby T S."/>
            <person name="Uol C."/>
        </authorList>
    </citation>
    <scope>NUCLEOTIDE SEQUENCE</scope>
</reference>
<name>A0AAV2T8W2_CALDB</name>
<dbReference type="InterPro" id="IPR002913">
    <property type="entry name" value="START_lipid-bd_dom"/>
</dbReference>
<dbReference type="SMART" id="SM00234">
    <property type="entry name" value="START"/>
    <property type="match status" value="1"/>
</dbReference>
<dbReference type="GO" id="GO:0140284">
    <property type="term" value="C:endoplasmic reticulum-endosome membrane contact site"/>
    <property type="evidence" value="ECO:0007669"/>
    <property type="project" value="TreeGrafter"/>
</dbReference>
<dbReference type="Pfam" id="PF10457">
    <property type="entry name" value="MENTAL"/>
    <property type="match status" value="1"/>
</dbReference>
<comment type="caution">
    <text evidence="8">The sequence shown here is derived from an EMBL/GenBank/DDBJ whole genome shotgun (WGS) entry which is preliminary data.</text>
</comment>
<dbReference type="InterPro" id="IPR000799">
    <property type="entry name" value="StAR-like"/>
</dbReference>
<organism evidence="8 9">
    <name type="scientific">Calicophoron daubneyi</name>
    <name type="common">Rumen fluke</name>
    <name type="synonym">Paramphistomum daubneyi</name>
    <dbReference type="NCBI Taxonomy" id="300641"/>
    <lineage>
        <taxon>Eukaryota</taxon>
        <taxon>Metazoa</taxon>
        <taxon>Spiralia</taxon>
        <taxon>Lophotrochozoa</taxon>
        <taxon>Platyhelminthes</taxon>
        <taxon>Trematoda</taxon>
        <taxon>Digenea</taxon>
        <taxon>Plagiorchiida</taxon>
        <taxon>Pronocephalata</taxon>
        <taxon>Paramphistomoidea</taxon>
        <taxon>Paramphistomidae</taxon>
        <taxon>Calicophoron</taxon>
    </lineage>
</organism>
<dbReference type="GO" id="GO:0099044">
    <property type="term" value="P:vesicle tethering to endoplasmic reticulum"/>
    <property type="evidence" value="ECO:0007669"/>
    <property type="project" value="TreeGrafter"/>
</dbReference>
<dbReference type="PANTHER" id="PTHR46121:SF4">
    <property type="entry name" value="STEROIDOGENIC ACUTE REGULATORY PROTEIN-LIKE"/>
    <property type="match status" value="1"/>
</dbReference>
<dbReference type="GO" id="GO:0005789">
    <property type="term" value="C:endoplasmic reticulum membrane"/>
    <property type="evidence" value="ECO:0007669"/>
    <property type="project" value="TreeGrafter"/>
</dbReference>
<evidence type="ECO:0000256" key="1">
    <source>
        <dbReference type="ARBA" id="ARBA00004141"/>
    </source>
</evidence>
<evidence type="ECO:0000256" key="5">
    <source>
        <dbReference type="SAM" id="SignalP"/>
    </source>
</evidence>
<dbReference type="SUPFAM" id="SSF55961">
    <property type="entry name" value="Bet v1-like"/>
    <property type="match status" value="1"/>
</dbReference>
<dbReference type="Pfam" id="PF01852">
    <property type="entry name" value="START"/>
    <property type="match status" value="1"/>
</dbReference>
<comment type="subcellular location">
    <subcellularLocation>
        <location evidence="1">Membrane</location>
        <topology evidence="1">Multi-pass membrane protein</topology>
    </subcellularLocation>
</comment>
<dbReference type="PANTHER" id="PTHR46121">
    <property type="entry name" value="STEROIDOGENIC ACUTE REGULATORY PROTEIN-LIKE"/>
    <property type="match status" value="1"/>
</dbReference>
<dbReference type="EMBL" id="CAXLJL010000127">
    <property type="protein sequence ID" value="CAL5132529.1"/>
    <property type="molecule type" value="Genomic_DNA"/>
</dbReference>
<dbReference type="Proteomes" id="UP001497525">
    <property type="component" value="Unassembled WGS sequence"/>
</dbReference>
<evidence type="ECO:0000259" key="6">
    <source>
        <dbReference type="PROSITE" id="PS50848"/>
    </source>
</evidence>
<protein>
    <recommendedName>
        <fullName evidence="10">StAR-related lipid transfer protein 3</fullName>
    </recommendedName>
</protein>
<evidence type="ECO:0000256" key="4">
    <source>
        <dbReference type="SAM" id="Phobius"/>
    </source>
</evidence>